<sequence length="92" mass="10532">MQNLNICVDSQQTAIGFFWTSELPAPNQHGEFVNQKLLDQVAYLKNELGMLRKKYESNAGQEDQICRSLESTLDVVTRAKYNLQRQMPGSPR</sequence>
<reference evidence="1" key="2">
    <citation type="submission" date="2020-11" db="EMBL/GenBank/DDBJ databases">
        <authorList>
            <person name="McCartney M.A."/>
            <person name="Auch B."/>
            <person name="Kono T."/>
            <person name="Mallez S."/>
            <person name="Becker A."/>
            <person name="Gohl D.M."/>
            <person name="Silverstein K.A.T."/>
            <person name="Koren S."/>
            <person name="Bechman K.B."/>
            <person name="Herman A."/>
            <person name="Abrahante J.E."/>
            <person name="Garbe J."/>
        </authorList>
    </citation>
    <scope>NUCLEOTIDE SEQUENCE</scope>
    <source>
        <strain evidence="1">Duluth1</strain>
        <tissue evidence="1">Whole animal</tissue>
    </source>
</reference>
<protein>
    <submittedName>
        <fullName evidence="1">Uncharacterized protein</fullName>
    </submittedName>
</protein>
<name>A0A9D4F9V3_DREPO</name>
<evidence type="ECO:0000313" key="2">
    <source>
        <dbReference type="Proteomes" id="UP000828390"/>
    </source>
</evidence>
<comment type="caution">
    <text evidence="1">The sequence shown here is derived from an EMBL/GenBank/DDBJ whole genome shotgun (WGS) entry which is preliminary data.</text>
</comment>
<keyword evidence="2" id="KW-1185">Reference proteome</keyword>
<dbReference type="AlphaFoldDB" id="A0A9D4F9V3"/>
<accession>A0A9D4F9V3</accession>
<organism evidence="1 2">
    <name type="scientific">Dreissena polymorpha</name>
    <name type="common">Zebra mussel</name>
    <name type="synonym">Mytilus polymorpha</name>
    <dbReference type="NCBI Taxonomy" id="45954"/>
    <lineage>
        <taxon>Eukaryota</taxon>
        <taxon>Metazoa</taxon>
        <taxon>Spiralia</taxon>
        <taxon>Lophotrochozoa</taxon>
        <taxon>Mollusca</taxon>
        <taxon>Bivalvia</taxon>
        <taxon>Autobranchia</taxon>
        <taxon>Heteroconchia</taxon>
        <taxon>Euheterodonta</taxon>
        <taxon>Imparidentia</taxon>
        <taxon>Neoheterodontei</taxon>
        <taxon>Myida</taxon>
        <taxon>Dreissenoidea</taxon>
        <taxon>Dreissenidae</taxon>
        <taxon>Dreissena</taxon>
    </lineage>
</organism>
<gene>
    <name evidence="1" type="ORF">DPMN_148584</name>
</gene>
<dbReference type="EMBL" id="JAIWYP010000007">
    <property type="protein sequence ID" value="KAH3795039.1"/>
    <property type="molecule type" value="Genomic_DNA"/>
</dbReference>
<reference evidence="1" key="1">
    <citation type="journal article" date="2019" name="bioRxiv">
        <title>The Genome of the Zebra Mussel, Dreissena polymorpha: A Resource for Invasive Species Research.</title>
        <authorList>
            <person name="McCartney M.A."/>
            <person name="Auch B."/>
            <person name="Kono T."/>
            <person name="Mallez S."/>
            <person name="Zhang Y."/>
            <person name="Obille A."/>
            <person name="Becker A."/>
            <person name="Abrahante J.E."/>
            <person name="Garbe J."/>
            <person name="Badalamenti J.P."/>
            <person name="Herman A."/>
            <person name="Mangelson H."/>
            <person name="Liachko I."/>
            <person name="Sullivan S."/>
            <person name="Sone E.D."/>
            <person name="Koren S."/>
            <person name="Silverstein K.A.T."/>
            <person name="Beckman K.B."/>
            <person name="Gohl D.M."/>
        </authorList>
    </citation>
    <scope>NUCLEOTIDE SEQUENCE</scope>
    <source>
        <strain evidence="1">Duluth1</strain>
        <tissue evidence="1">Whole animal</tissue>
    </source>
</reference>
<proteinExistence type="predicted"/>
<dbReference type="Proteomes" id="UP000828390">
    <property type="component" value="Unassembled WGS sequence"/>
</dbReference>
<evidence type="ECO:0000313" key="1">
    <source>
        <dbReference type="EMBL" id="KAH3795039.1"/>
    </source>
</evidence>